<dbReference type="EMBL" id="WBXO01000001">
    <property type="protein sequence ID" value="KAB2954558.1"/>
    <property type="molecule type" value="Genomic_DNA"/>
</dbReference>
<evidence type="ECO:0000256" key="4">
    <source>
        <dbReference type="SAM" id="Phobius"/>
    </source>
</evidence>
<reference evidence="6 7" key="1">
    <citation type="submission" date="2019-10" db="EMBL/GenBank/DDBJ databases">
        <title>Whole-genome sequence of the extremophile Heliorestis acidaminivorans DSM 24790.</title>
        <authorList>
            <person name="Kyndt J.A."/>
            <person name="Meyer T.E."/>
        </authorList>
    </citation>
    <scope>NUCLEOTIDE SEQUENCE [LARGE SCALE GENOMIC DNA]</scope>
    <source>
        <strain evidence="6 7">DSM 24790</strain>
    </source>
</reference>
<keyword evidence="4" id="KW-0812">Transmembrane</keyword>
<evidence type="ECO:0000256" key="2">
    <source>
        <dbReference type="ARBA" id="ARBA00029447"/>
    </source>
</evidence>
<dbReference type="GO" id="GO:0007165">
    <property type="term" value="P:signal transduction"/>
    <property type="evidence" value="ECO:0007669"/>
    <property type="project" value="UniProtKB-KW"/>
</dbReference>
<accession>A0A6I0FAP1</accession>
<dbReference type="PANTHER" id="PTHR32089">
    <property type="entry name" value="METHYL-ACCEPTING CHEMOTAXIS PROTEIN MCPB"/>
    <property type="match status" value="1"/>
</dbReference>
<keyword evidence="4" id="KW-1133">Transmembrane helix</keyword>
<dbReference type="Gene3D" id="1.10.287.950">
    <property type="entry name" value="Methyl-accepting chemotaxis protein"/>
    <property type="match status" value="1"/>
</dbReference>
<dbReference type="SMART" id="SM00283">
    <property type="entry name" value="MA"/>
    <property type="match status" value="1"/>
</dbReference>
<sequence length="489" mass="54401">MASVWKFSLRNKIFISFSILFLFLLVLLSINFIYTNKNIEMRKVALEGTAMSSFMADLEKAHLYWVIEAKNSLIDGRSFEEQLDHRVCLLGEWYYHFITTDEFKNKSEEDKALYLAIEEPHRMLHHYGAEFAEIIAKGPSARNEANVFFYEKLNPELEKTYQLINQINQKYTEEAKTLQAEAEAHHEFSQMMAVAITAVALILGVLVAFTLSNSIARPVRETIQTIAVTSAQVAASMEQNERTALGQATSVAEITSTMEELKASSEQTFQQVIKIAKNARQSSEAAEEGLLSVEAMIEDMESLRSKVDSIAHQILNLSEQISQIGNISSTVKELADQTNMLALNAAVEAVRAGEHGKGFSVVSAEIRKLADQSKKASQQITTIVVELQKATNQTVMVTEEGTKQMVATEFLTSQNGESFRSLQKSMEEISQYIEQVSLNLEQQSNAVSGVSSAMEDISQGTKETASSISETKEGMENLRKAGITLKDTV</sequence>
<dbReference type="AlphaFoldDB" id="A0A6I0FAP1"/>
<evidence type="ECO:0000256" key="1">
    <source>
        <dbReference type="ARBA" id="ARBA00023224"/>
    </source>
</evidence>
<dbReference type="GO" id="GO:0006935">
    <property type="term" value="P:chemotaxis"/>
    <property type="evidence" value="ECO:0007669"/>
    <property type="project" value="InterPro"/>
</dbReference>
<dbReference type="Pfam" id="PF00015">
    <property type="entry name" value="MCPsignal"/>
    <property type="match status" value="1"/>
</dbReference>
<name>A0A6I0FAP1_9FIRM</name>
<dbReference type="OrthoDB" id="9810264at2"/>
<keyword evidence="4" id="KW-0472">Membrane</keyword>
<dbReference type="PRINTS" id="PR00260">
    <property type="entry name" value="CHEMTRNSDUCR"/>
</dbReference>
<dbReference type="Proteomes" id="UP000468766">
    <property type="component" value="Unassembled WGS sequence"/>
</dbReference>
<dbReference type="PANTHER" id="PTHR32089:SF112">
    <property type="entry name" value="LYSOZYME-LIKE PROTEIN-RELATED"/>
    <property type="match status" value="1"/>
</dbReference>
<evidence type="ECO:0000313" key="7">
    <source>
        <dbReference type="Proteomes" id="UP000468766"/>
    </source>
</evidence>
<dbReference type="InterPro" id="IPR004089">
    <property type="entry name" value="MCPsignal_dom"/>
</dbReference>
<feature type="domain" description="Methyl-accepting transducer" evidence="5">
    <location>
        <begin position="222"/>
        <end position="458"/>
    </location>
</feature>
<dbReference type="InterPro" id="IPR004090">
    <property type="entry name" value="Chemotax_Me-accpt_rcpt"/>
</dbReference>
<dbReference type="Pfam" id="PF13682">
    <property type="entry name" value="CZB"/>
    <property type="match status" value="1"/>
</dbReference>
<dbReference type="PROSITE" id="PS50111">
    <property type="entry name" value="CHEMOTAXIS_TRANSDUC_2"/>
    <property type="match status" value="1"/>
</dbReference>
<keyword evidence="1 3" id="KW-0807">Transducer</keyword>
<evidence type="ECO:0000259" key="5">
    <source>
        <dbReference type="PROSITE" id="PS50111"/>
    </source>
</evidence>
<dbReference type="InterPro" id="IPR025991">
    <property type="entry name" value="Chemoreceptor_zinc-bind_dom"/>
</dbReference>
<protein>
    <recommendedName>
        <fullName evidence="5">Methyl-accepting transducer domain-containing protein</fullName>
    </recommendedName>
</protein>
<dbReference type="Gene3D" id="1.20.120.30">
    <property type="entry name" value="Aspartate receptor, ligand-binding domain"/>
    <property type="match status" value="1"/>
</dbReference>
<evidence type="ECO:0000313" key="6">
    <source>
        <dbReference type="EMBL" id="KAB2954558.1"/>
    </source>
</evidence>
<dbReference type="GO" id="GO:0016020">
    <property type="term" value="C:membrane"/>
    <property type="evidence" value="ECO:0007669"/>
    <property type="project" value="InterPro"/>
</dbReference>
<dbReference type="GO" id="GO:0004888">
    <property type="term" value="F:transmembrane signaling receptor activity"/>
    <property type="evidence" value="ECO:0007669"/>
    <property type="project" value="InterPro"/>
</dbReference>
<keyword evidence="7" id="KW-1185">Reference proteome</keyword>
<proteinExistence type="inferred from homology"/>
<evidence type="ECO:0000256" key="3">
    <source>
        <dbReference type="PROSITE-ProRule" id="PRU00284"/>
    </source>
</evidence>
<gene>
    <name evidence="6" type="ORF">F9B85_02465</name>
</gene>
<feature type="transmembrane region" description="Helical" evidence="4">
    <location>
        <begin position="13"/>
        <end position="34"/>
    </location>
</feature>
<comment type="similarity">
    <text evidence="2">Belongs to the methyl-accepting chemotaxis (MCP) protein family.</text>
</comment>
<feature type="transmembrane region" description="Helical" evidence="4">
    <location>
        <begin position="191"/>
        <end position="211"/>
    </location>
</feature>
<dbReference type="SUPFAM" id="SSF58104">
    <property type="entry name" value="Methyl-accepting chemotaxis protein (MCP) signaling domain"/>
    <property type="match status" value="1"/>
</dbReference>
<organism evidence="6 7">
    <name type="scientific">Heliorestis acidaminivorans</name>
    <dbReference type="NCBI Taxonomy" id="553427"/>
    <lineage>
        <taxon>Bacteria</taxon>
        <taxon>Bacillati</taxon>
        <taxon>Bacillota</taxon>
        <taxon>Clostridia</taxon>
        <taxon>Eubacteriales</taxon>
        <taxon>Heliobacteriaceae</taxon>
        <taxon>Heliorestis</taxon>
    </lineage>
</organism>
<comment type="caution">
    <text evidence="6">The sequence shown here is derived from an EMBL/GenBank/DDBJ whole genome shotgun (WGS) entry which is preliminary data.</text>
</comment>